<sequence length="458" mass="48582">MNAQALHAGKAASLRSVECLAIVNLPATGNIYIKHLAVLWKYCLTTFTATGFLILPKGFPFIFINIHIRFWPCQSIRFNRSPLDTIFILLHTTLKPYHSVKMYMTKFAATLALASTVTAHTRMFSVWVNDVDQGDGRSLYIRSPPTNSPVKDIDNAAIVCNVAGGQAVDKFVTAAAGDKLSFEWYHDNRNDDIIDLSHKGPIITYIAAFTEGDGFEPIWSKIDEEGLAAGKWAVDNLVANGGKKDFTLPSALAAGKYLIRQEIIALHEADAAFNVNSARGAQFYPSCVQVEVTGSGSAVPNQDFDFQTGYTYSDPGILFNLYSGSVTSYDIPGPEVWVAVGGSASSPSSTLAASTTKATITAAATPTAATTTKAATTTVATTKAATTAVATTLVTATKPATTSTKATQTTQGSSQPSSSSGTVELYGRCGGTGYTGATVCAQGFCKVQNPYYSQCVLA</sequence>
<comment type="caution">
    <text evidence="1">The sequence shown here is derived from an EMBL/GenBank/DDBJ whole genome shotgun (WGS) entry which is preliminary data.</text>
</comment>
<proteinExistence type="predicted"/>
<reference evidence="1 2" key="1">
    <citation type="journal article" date="2022" name="New Phytol.">
        <title>Ecological generalism drives hyperdiversity of secondary metabolite gene clusters in xylarialean endophytes.</title>
        <authorList>
            <person name="Franco M.E.E."/>
            <person name="Wisecaver J.H."/>
            <person name="Arnold A.E."/>
            <person name="Ju Y.M."/>
            <person name="Slot J.C."/>
            <person name="Ahrendt S."/>
            <person name="Moore L.P."/>
            <person name="Eastman K.E."/>
            <person name="Scott K."/>
            <person name="Konkel Z."/>
            <person name="Mondo S.J."/>
            <person name="Kuo A."/>
            <person name="Hayes R.D."/>
            <person name="Haridas S."/>
            <person name="Andreopoulos B."/>
            <person name="Riley R."/>
            <person name="LaButti K."/>
            <person name="Pangilinan J."/>
            <person name="Lipzen A."/>
            <person name="Amirebrahimi M."/>
            <person name="Yan J."/>
            <person name="Adam C."/>
            <person name="Keymanesh K."/>
            <person name="Ng V."/>
            <person name="Louie K."/>
            <person name="Northen T."/>
            <person name="Drula E."/>
            <person name="Henrissat B."/>
            <person name="Hsieh H.M."/>
            <person name="Youens-Clark K."/>
            <person name="Lutzoni F."/>
            <person name="Miadlikowska J."/>
            <person name="Eastwood D.C."/>
            <person name="Hamelin R.C."/>
            <person name="Grigoriev I.V."/>
            <person name="U'Ren J.M."/>
        </authorList>
    </citation>
    <scope>NUCLEOTIDE SEQUENCE [LARGE SCALE GENOMIC DNA]</scope>
    <source>
        <strain evidence="1 2">ER1909</strain>
    </source>
</reference>
<dbReference type="Proteomes" id="UP001497680">
    <property type="component" value="Unassembled WGS sequence"/>
</dbReference>
<name>A0ACC0D422_9PEZI</name>
<keyword evidence="2" id="KW-1185">Reference proteome</keyword>
<organism evidence="1 2">
    <name type="scientific">Hypoxylon rubiginosum</name>
    <dbReference type="NCBI Taxonomy" id="110542"/>
    <lineage>
        <taxon>Eukaryota</taxon>
        <taxon>Fungi</taxon>
        <taxon>Dikarya</taxon>
        <taxon>Ascomycota</taxon>
        <taxon>Pezizomycotina</taxon>
        <taxon>Sordariomycetes</taxon>
        <taxon>Xylariomycetidae</taxon>
        <taxon>Xylariales</taxon>
        <taxon>Hypoxylaceae</taxon>
        <taxon>Hypoxylon</taxon>
    </lineage>
</organism>
<evidence type="ECO:0000313" key="1">
    <source>
        <dbReference type="EMBL" id="KAI6087393.1"/>
    </source>
</evidence>
<keyword evidence="1" id="KW-0378">Hydrolase</keyword>
<evidence type="ECO:0000313" key="2">
    <source>
        <dbReference type="Proteomes" id="UP001497680"/>
    </source>
</evidence>
<protein>
    <submittedName>
        <fullName evidence="1">Glycosyl hydrolase family 61-domain-containing protein</fullName>
    </submittedName>
</protein>
<dbReference type="EMBL" id="MU394308">
    <property type="protein sequence ID" value="KAI6087393.1"/>
    <property type="molecule type" value="Genomic_DNA"/>
</dbReference>
<accession>A0ACC0D422</accession>
<gene>
    <name evidence="1" type="ORF">F4821DRAFT_236377</name>
</gene>